<accession>X0WG17</accession>
<proteinExistence type="predicted"/>
<sequence length="139" mass="15981">MNELAEYDGAGNRSRYYVHGISYVDERLMMYSDSHEMDYYYALDRMYNVRAIVDYCGSIIERYCYDSYGRPLIRESAGRGDSDNDTDLDTTDQNAVMAEGFDPRMDVYEDGYRNITDYFALLNKRSRCATAPACALPPG</sequence>
<reference evidence="1" key="1">
    <citation type="journal article" date="2014" name="Front. Microbiol.">
        <title>High frequency of phylogenetically diverse reductive dehalogenase-homologous genes in deep subseafloor sedimentary metagenomes.</title>
        <authorList>
            <person name="Kawai M."/>
            <person name="Futagami T."/>
            <person name="Toyoda A."/>
            <person name="Takaki Y."/>
            <person name="Nishi S."/>
            <person name="Hori S."/>
            <person name="Arai W."/>
            <person name="Tsubouchi T."/>
            <person name="Morono Y."/>
            <person name="Uchiyama I."/>
            <person name="Ito T."/>
            <person name="Fujiyama A."/>
            <person name="Inagaki F."/>
            <person name="Takami H."/>
        </authorList>
    </citation>
    <scope>NUCLEOTIDE SEQUENCE</scope>
    <source>
        <strain evidence="1">Expedition CK06-06</strain>
    </source>
</reference>
<dbReference type="AlphaFoldDB" id="X0WG17"/>
<gene>
    <name evidence="1" type="ORF">S01H1_68130</name>
</gene>
<comment type="caution">
    <text evidence="1">The sequence shown here is derived from an EMBL/GenBank/DDBJ whole genome shotgun (WGS) entry which is preliminary data.</text>
</comment>
<name>X0WG17_9ZZZZ</name>
<dbReference type="EMBL" id="BARS01045169">
    <property type="protein sequence ID" value="GAG29904.1"/>
    <property type="molecule type" value="Genomic_DNA"/>
</dbReference>
<evidence type="ECO:0000313" key="1">
    <source>
        <dbReference type="EMBL" id="GAG29904.1"/>
    </source>
</evidence>
<protein>
    <submittedName>
        <fullName evidence="1">Uncharacterized protein</fullName>
    </submittedName>
</protein>
<dbReference type="Gene3D" id="2.180.10.10">
    <property type="entry name" value="RHS repeat-associated core"/>
    <property type="match status" value="1"/>
</dbReference>
<feature type="non-terminal residue" evidence="1">
    <location>
        <position position="139"/>
    </location>
</feature>
<organism evidence="1">
    <name type="scientific">marine sediment metagenome</name>
    <dbReference type="NCBI Taxonomy" id="412755"/>
    <lineage>
        <taxon>unclassified sequences</taxon>
        <taxon>metagenomes</taxon>
        <taxon>ecological metagenomes</taxon>
    </lineage>
</organism>